<dbReference type="Pfam" id="PF00646">
    <property type="entry name" value="F-box"/>
    <property type="match status" value="1"/>
</dbReference>
<name>A0A251TL94_HELAN</name>
<evidence type="ECO:0000259" key="1">
    <source>
        <dbReference type="Pfam" id="PF00646"/>
    </source>
</evidence>
<dbReference type="Proteomes" id="UP000215914">
    <property type="component" value="Chromosome 10"/>
</dbReference>
<accession>A0A251TL94</accession>
<feature type="domain" description="F-box" evidence="1">
    <location>
        <begin position="22"/>
        <end position="57"/>
    </location>
</feature>
<reference evidence="2 4" key="1">
    <citation type="journal article" date="2017" name="Nature">
        <title>The sunflower genome provides insights into oil metabolism, flowering and Asterid evolution.</title>
        <authorList>
            <person name="Badouin H."/>
            <person name="Gouzy J."/>
            <person name="Grassa C.J."/>
            <person name="Murat F."/>
            <person name="Staton S.E."/>
            <person name="Cottret L."/>
            <person name="Lelandais-Briere C."/>
            <person name="Owens G.L."/>
            <person name="Carrere S."/>
            <person name="Mayjonade B."/>
            <person name="Legrand L."/>
            <person name="Gill N."/>
            <person name="Kane N.C."/>
            <person name="Bowers J.E."/>
            <person name="Hubner S."/>
            <person name="Bellec A."/>
            <person name="Berard A."/>
            <person name="Berges H."/>
            <person name="Blanchet N."/>
            <person name="Boniface M.C."/>
            <person name="Brunel D."/>
            <person name="Catrice O."/>
            <person name="Chaidir N."/>
            <person name="Claudel C."/>
            <person name="Donnadieu C."/>
            <person name="Faraut T."/>
            <person name="Fievet G."/>
            <person name="Helmstetter N."/>
            <person name="King M."/>
            <person name="Knapp S.J."/>
            <person name="Lai Z."/>
            <person name="Le Paslier M.C."/>
            <person name="Lippi Y."/>
            <person name="Lorenzon L."/>
            <person name="Mandel J.R."/>
            <person name="Marage G."/>
            <person name="Marchand G."/>
            <person name="Marquand E."/>
            <person name="Bret-Mestries E."/>
            <person name="Morien E."/>
            <person name="Nambeesan S."/>
            <person name="Nguyen T."/>
            <person name="Pegot-Espagnet P."/>
            <person name="Pouilly N."/>
            <person name="Raftis F."/>
            <person name="Sallet E."/>
            <person name="Schiex T."/>
            <person name="Thomas J."/>
            <person name="Vandecasteele C."/>
            <person name="Vares D."/>
            <person name="Vear F."/>
            <person name="Vautrin S."/>
            <person name="Crespi M."/>
            <person name="Mangin B."/>
            <person name="Burke J.M."/>
            <person name="Salse J."/>
            <person name="Munos S."/>
            <person name="Vincourt P."/>
            <person name="Rieseberg L.H."/>
            <person name="Langlade N.B."/>
        </authorList>
    </citation>
    <scope>NUCLEOTIDE SEQUENCE [LARGE SCALE GENOMIC DNA]</scope>
    <source>
        <strain evidence="4">cv. SF193</strain>
        <tissue evidence="2">Leaves</tissue>
    </source>
</reference>
<dbReference type="InterPro" id="IPR036047">
    <property type="entry name" value="F-box-like_dom_sf"/>
</dbReference>
<dbReference type="AlphaFoldDB" id="A0A251TL94"/>
<evidence type="ECO:0000313" key="3">
    <source>
        <dbReference type="EMBL" id="OTG11523.1"/>
    </source>
</evidence>
<dbReference type="InParanoid" id="A0A251TL94"/>
<gene>
    <name evidence="3" type="ORF">HannXRQ_Chr10g0299651</name>
    <name evidence="2" type="ORF">HanXRQr2_Chr16g0739921</name>
</gene>
<reference evidence="3" key="2">
    <citation type="submission" date="2017-02" db="EMBL/GenBank/DDBJ databases">
        <title>Sunflower complete genome.</title>
        <authorList>
            <person name="Langlade N."/>
            <person name="Munos S."/>
        </authorList>
    </citation>
    <scope>NUCLEOTIDE SEQUENCE [LARGE SCALE GENOMIC DNA]</scope>
    <source>
        <tissue evidence="3">Leaves</tissue>
    </source>
</reference>
<dbReference type="SUPFAM" id="SSF81383">
    <property type="entry name" value="F-box domain"/>
    <property type="match status" value="1"/>
</dbReference>
<evidence type="ECO:0000313" key="4">
    <source>
        <dbReference type="Proteomes" id="UP000215914"/>
    </source>
</evidence>
<keyword evidence="4" id="KW-1185">Reference proteome</keyword>
<sequence length="67" mass="7724">MEGEKLMKSGGESRVKREWEEIQLELLMKIVSFMDDRTVIVASGICSRWRNVICSEVSRISLSCLFL</sequence>
<dbReference type="Gene3D" id="1.20.1280.50">
    <property type="match status" value="1"/>
</dbReference>
<dbReference type="EMBL" id="CM007899">
    <property type="protein sequence ID" value="OTG11523.1"/>
    <property type="molecule type" value="Genomic_DNA"/>
</dbReference>
<dbReference type="InterPro" id="IPR001810">
    <property type="entry name" value="F-box_dom"/>
</dbReference>
<reference evidence="2" key="3">
    <citation type="submission" date="2020-06" db="EMBL/GenBank/DDBJ databases">
        <title>Helianthus annuus Genome sequencing and assembly Release 2.</title>
        <authorList>
            <person name="Gouzy J."/>
            <person name="Langlade N."/>
            <person name="Munos S."/>
        </authorList>
    </citation>
    <scope>NUCLEOTIDE SEQUENCE</scope>
    <source>
        <tissue evidence="2">Leaves</tissue>
    </source>
</reference>
<proteinExistence type="predicted"/>
<organism evidence="3 4">
    <name type="scientific">Helianthus annuus</name>
    <name type="common">Common sunflower</name>
    <dbReference type="NCBI Taxonomy" id="4232"/>
    <lineage>
        <taxon>Eukaryota</taxon>
        <taxon>Viridiplantae</taxon>
        <taxon>Streptophyta</taxon>
        <taxon>Embryophyta</taxon>
        <taxon>Tracheophyta</taxon>
        <taxon>Spermatophyta</taxon>
        <taxon>Magnoliopsida</taxon>
        <taxon>eudicotyledons</taxon>
        <taxon>Gunneridae</taxon>
        <taxon>Pentapetalae</taxon>
        <taxon>asterids</taxon>
        <taxon>campanulids</taxon>
        <taxon>Asterales</taxon>
        <taxon>Asteraceae</taxon>
        <taxon>Asteroideae</taxon>
        <taxon>Heliantheae alliance</taxon>
        <taxon>Heliantheae</taxon>
        <taxon>Helianthus</taxon>
    </lineage>
</organism>
<dbReference type="Gramene" id="mRNA:HanXRQr2_Chr16g0739921">
    <property type="protein sequence ID" value="mRNA:HanXRQr2_Chr16g0739921"/>
    <property type="gene ID" value="HanXRQr2_Chr16g0739921"/>
</dbReference>
<evidence type="ECO:0000313" key="2">
    <source>
        <dbReference type="EMBL" id="KAF5759327.1"/>
    </source>
</evidence>
<protein>
    <submittedName>
        <fullName evidence="2 3">F-box domain-containing protein</fullName>
    </submittedName>
</protein>
<dbReference type="EMBL" id="MNCJ02000331">
    <property type="protein sequence ID" value="KAF5759327.1"/>
    <property type="molecule type" value="Genomic_DNA"/>
</dbReference>